<sequence>MPKRFSLDKKYIKVLLLEGIHPSSVESFKAAGYTNVERLKTALDGEELEQKLQETHILGIRSRTQLTGQVLEKAQKLFAVGCFSIGTNQVELEAARQHGIPVFNAPFSNTRSVAELVIAEIIMLMREIPAKNAAAHRGDWLKSVGNAYEVRGKNLGIVGYGHIGSQVSVLAEAMGMNVFYYDIETKLSLGKAFVCDSLNELLQKSDAVTLHVPETSDTRNMISRNQLAQMKRGALLINASRGSVVDYEALAEALKKGHVAGAAVDVFPTEPASNTQKFRSPLQDFDNVLLTPHIGGSTQEAQENIGLEVADKLIRYSDNGSTVGAVNFPQVSIQPNYHKQRFLHIHKNTPGLLKDINFVFTNKGINIAAQYLQTDAEIGYVIIDAECNNCNKILNELKAIPHTIRARMLY</sequence>
<dbReference type="SUPFAM" id="SSF55021">
    <property type="entry name" value="ACT-like"/>
    <property type="match status" value="1"/>
</dbReference>
<evidence type="ECO:0000313" key="14">
    <source>
        <dbReference type="Proteomes" id="UP000184164"/>
    </source>
</evidence>
<dbReference type="PANTHER" id="PTHR10996:SF282">
    <property type="entry name" value="D-3-PHOSPHOGLYCERATE DEHYDROGENASE 1-RELATED"/>
    <property type="match status" value="1"/>
</dbReference>
<dbReference type="InterPro" id="IPR029753">
    <property type="entry name" value="D-isomer_DH_CS"/>
</dbReference>
<evidence type="ECO:0000256" key="8">
    <source>
        <dbReference type="ARBA" id="ARBA00048126"/>
    </source>
</evidence>
<dbReference type="Gene3D" id="3.40.50.720">
    <property type="entry name" value="NAD(P)-binding Rossmann-like Domain"/>
    <property type="match status" value="2"/>
</dbReference>
<dbReference type="InterPro" id="IPR006140">
    <property type="entry name" value="D-isomer_DH_NAD-bd"/>
</dbReference>
<evidence type="ECO:0000259" key="11">
    <source>
        <dbReference type="Pfam" id="PF02826"/>
    </source>
</evidence>
<dbReference type="InterPro" id="IPR036291">
    <property type="entry name" value="NAD(P)-bd_dom_sf"/>
</dbReference>
<dbReference type="STRING" id="1484053.SAMN05444274_106166"/>
<dbReference type="PROSITE" id="PS00065">
    <property type="entry name" value="D_2_HYDROXYACID_DH_1"/>
    <property type="match status" value="1"/>
</dbReference>
<dbReference type="RefSeq" id="WP_073002437.1">
    <property type="nucleotide sequence ID" value="NZ_FQUM01000006.1"/>
</dbReference>
<dbReference type="EMBL" id="FQUM01000006">
    <property type="protein sequence ID" value="SHF55273.1"/>
    <property type="molecule type" value="Genomic_DNA"/>
</dbReference>
<dbReference type="SUPFAM" id="SSF52283">
    <property type="entry name" value="Formate/glycerate dehydrogenase catalytic domain-like"/>
    <property type="match status" value="1"/>
</dbReference>
<evidence type="ECO:0000256" key="3">
    <source>
        <dbReference type="ARBA" id="ARBA00013001"/>
    </source>
</evidence>
<dbReference type="OrthoDB" id="9777288at2"/>
<evidence type="ECO:0000313" key="13">
    <source>
        <dbReference type="EMBL" id="SHF55273.1"/>
    </source>
</evidence>
<dbReference type="Pfam" id="PF22629">
    <property type="entry name" value="ACT_AHAS_ss"/>
    <property type="match status" value="1"/>
</dbReference>
<dbReference type="PANTHER" id="PTHR10996">
    <property type="entry name" value="2-HYDROXYACID DEHYDROGENASE-RELATED"/>
    <property type="match status" value="1"/>
</dbReference>
<comment type="similarity">
    <text evidence="2 9">Belongs to the D-isomer specific 2-hydroxyacid dehydrogenase family.</text>
</comment>
<dbReference type="GO" id="GO:0006564">
    <property type="term" value="P:L-serine biosynthetic process"/>
    <property type="evidence" value="ECO:0007669"/>
    <property type="project" value="UniProtKB-ARBA"/>
</dbReference>
<keyword evidence="5" id="KW-0520">NAD</keyword>
<proteinExistence type="inferred from homology"/>
<evidence type="ECO:0000256" key="1">
    <source>
        <dbReference type="ARBA" id="ARBA00003800"/>
    </source>
</evidence>
<protein>
    <recommendedName>
        <fullName evidence="7">2-oxoglutarate reductase</fullName>
        <ecNumber evidence="3">1.1.1.399</ecNumber>
    </recommendedName>
    <alternativeName>
        <fullName evidence="7">2-oxoglutarate reductase</fullName>
    </alternativeName>
</protein>
<evidence type="ECO:0000259" key="12">
    <source>
        <dbReference type="Pfam" id="PF22629"/>
    </source>
</evidence>
<dbReference type="GO" id="GO:0047545">
    <property type="term" value="F:(S)-2-hydroxyglutarate dehydrogenase activity"/>
    <property type="evidence" value="ECO:0007669"/>
    <property type="project" value="UniProtKB-ARBA"/>
</dbReference>
<accession>A0A1M5CKM8</accession>
<evidence type="ECO:0000256" key="9">
    <source>
        <dbReference type="RuleBase" id="RU003719"/>
    </source>
</evidence>
<evidence type="ECO:0000256" key="2">
    <source>
        <dbReference type="ARBA" id="ARBA00005854"/>
    </source>
</evidence>
<reference evidence="13 14" key="1">
    <citation type="submission" date="2016-11" db="EMBL/GenBank/DDBJ databases">
        <authorList>
            <person name="Jaros S."/>
            <person name="Januszkiewicz K."/>
            <person name="Wedrychowicz H."/>
        </authorList>
    </citation>
    <scope>NUCLEOTIDE SEQUENCE [LARGE SCALE GENOMIC DNA]</scope>
    <source>
        <strain evidence="13 14">DSM 26910</strain>
    </source>
</reference>
<evidence type="ECO:0000259" key="10">
    <source>
        <dbReference type="Pfam" id="PF00389"/>
    </source>
</evidence>
<evidence type="ECO:0000256" key="4">
    <source>
        <dbReference type="ARBA" id="ARBA00023002"/>
    </source>
</evidence>
<dbReference type="EC" id="1.1.1.399" evidence="3"/>
<comment type="pathway">
    <text evidence="6">Amino-acid biosynthesis.</text>
</comment>
<dbReference type="Gene3D" id="3.30.70.260">
    <property type="match status" value="1"/>
</dbReference>
<dbReference type="PROSITE" id="PS00670">
    <property type="entry name" value="D_2_HYDROXYACID_DH_2"/>
    <property type="match status" value="1"/>
</dbReference>
<comment type="function">
    <text evidence="1">Catalyzes the reversible oxidation of 3-phospho-D-glycerate to 3-phosphonooxypyruvate, the first step of the phosphorylated L-serine biosynthesis pathway. Also catalyzes the reversible oxidation of 2-hydroxyglutarate to 2-oxoglutarate.</text>
</comment>
<dbReference type="AlphaFoldDB" id="A0A1M5CKM8"/>
<dbReference type="InterPro" id="IPR045865">
    <property type="entry name" value="ACT-like_dom_sf"/>
</dbReference>
<dbReference type="Proteomes" id="UP000184164">
    <property type="component" value="Unassembled WGS sequence"/>
</dbReference>
<dbReference type="CDD" id="cd12176">
    <property type="entry name" value="PGDH_3"/>
    <property type="match status" value="1"/>
</dbReference>
<dbReference type="NCBIfam" id="NF008759">
    <property type="entry name" value="PRK11790.1"/>
    <property type="match status" value="1"/>
</dbReference>
<feature type="domain" description="Acetolactate synthase small subunit-like ACT" evidence="12">
    <location>
        <begin position="343"/>
        <end position="405"/>
    </location>
</feature>
<dbReference type="PROSITE" id="PS00671">
    <property type="entry name" value="D_2_HYDROXYACID_DH_3"/>
    <property type="match status" value="1"/>
</dbReference>
<dbReference type="Pfam" id="PF02826">
    <property type="entry name" value="2-Hacid_dh_C"/>
    <property type="match status" value="1"/>
</dbReference>
<keyword evidence="4 9" id="KW-0560">Oxidoreductase</keyword>
<evidence type="ECO:0000256" key="7">
    <source>
        <dbReference type="ARBA" id="ARBA00030455"/>
    </source>
</evidence>
<dbReference type="InterPro" id="IPR054480">
    <property type="entry name" value="AHAS_small-like_ACT"/>
</dbReference>
<dbReference type="InterPro" id="IPR029752">
    <property type="entry name" value="D-isomer_DH_CS1"/>
</dbReference>
<comment type="catalytic activity">
    <reaction evidence="8">
        <text>(R)-2-hydroxyglutarate + NAD(+) = 2-oxoglutarate + NADH + H(+)</text>
        <dbReference type="Rhea" id="RHEA:49612"/>
        <dbReference type="ChEBI" id="CHEBI:15378"/>
        <dbReference type="ChEBI" id="CHEBI:15801"/>
        <dbReference type="ChEBI" id="CHEBI:16810"/>
        <dbReference type="ChEBI" id="CHEBI:57540"/>
        <dbReference type="ChEBI" id="CHEBI:57945"/>
        <dbReference type="EC" id="1.1.1.399"/>
    </reaction>
</comment>
<feature type="domain" description="D-isomer specific 2-hydroxyacid dehydrogenase NAD-binding" evidence="11">
    <location>
        <begin position="119"/>
        <end position="295"/>
    </location>
</feature>
<evidence type="ECO:0000256" key="5">
    <source>
        <dbReference type="ARBA" id="ARBA00023027"/>
    </source>
</evidence>
<dbReference type="Pfam" id="PF00389">
    <property type="entry name" value="2-Hacid_dh"/>
    <property type="match status" value="1"/>
</dbReference>
<dbReference type="GO" id="GO:0004617">
    <property type="term" value="F:phosphoglycerate dehydrogenase activity"/>
    <property type="evidence" value="ECO:0007669"/>
    <property type="project" value="UniProtKB-ARBA"/>
</dbReference>
<evidence type="ECO:0000256" key="6">
    <source>
        <dbReference type="ARBA" id="ARBA00029440"/>
    </source>
</evidence>
<keyword evidence="14" id="KW-1185">Reference proteome</keyword>
<dbReference type="InterPro" id="IPR050223">
    <property type="entry name" value="D-isomer_2-hydroxyacid_DH"/>
</dbReference>
<gene>
    <name evidence="13" type="ORF">SAMN05444274_106166</name>
</gene>
<dbReference type="GO" id="GO:0051287">
    <property type="term" value="F:NAD binding"/>
    <property type="evidence" value="ECO:0007669"/>
    <property type="project" value="InterPro"/>
</dbReference>
<dbReference type="CDD" id="cd04901">
    <property type="entry name" value="ACT_3PGDH"/>
    <property type="match status" value="1"/>
</dbReference>
<feature type="domain" description="D-isomer specific 2-hydroxyacid dehydrogenase catalytic" evidence="10">
    <location>
        <begin position="14"/>
        <end position="327"/>
    </location>
</feature>
<dbReference type="SUPFAM" id="SSF51735">
    <property type="entry name" value="NAD(P)-binding Rossmann-fold domains"/>
    <property type="match status" value="1"/>
</dbReference>
<name>A0A1M5CKM8_9BACT</name>
<dbReference type="InterPro" id="IPR006139">
    <property type="entry name" value="D-isomer_2_OHA_DH_cat_dom"/>
</dbReference>
<dbReference type="FunFam" id="3.40.50.720:FF:000041">
    <property type="entry name" value="D-3-phosphoglycerate dehydrogenase"/>
    <property type="match status" value="1"/>
</dbReference>
<organism evidence="13 14">
    <name type="scientific">Mariniphaga anaerophila</name>
    <dbReference type="NCBI Taxonomy" id="1484053"/>
    <lineage>
        <taxon>Bacteria</taxon>
        <taxon>Pseudomonadati</taxon>
        <taxon>Bacteroidota</taxon>
        <taxon>Bacteroidia</taxon>
        <taxon>Marinilabiliales</taxon>
        <taxon>Prolixibacteraceae</taxon>
        <taxon>Mariniphaga</taxon>
    </lineage>
</organism>